<keyword evidence="1" id="KW-0472">Membrane</keyword>
<evidence type="ECO:0000313" key="2">
    <source>
        <dbReference type="EMBL" id="EFQ25517.1"/>
    </source>
</evidence>
<dbReference type="VEuPathDB" id="FungiDB:GLRG_00661"/>
<reference evidence="3" key="1">
    <citation type="journal article" date="2012" name="Nat. Genet.">
        <title>Lifestyle transitions in plant pathogenic Colletotrichum fungi deciphered by genome and transcriptome analyses.</title>
        <authorList>
            <person name="O'Connell R.J."/>
            <person name="Thon M.R."/>
            <person name="Hacquard S."/>
            <person name="Amyotte S.G."/>
            <person name="Kleemann J."/>
            <person name="Torres M.F."/>
            <person name="Damm U."/>
            <person name="Buiate E.A."/>
            <person name="Epstein L."/>
            <person name="Alkan N."/>
            <person name="Altmueller J."/>
            <person name="Alvarado-Balderrama L."/>
            <person name="Bauser C.A."/>
            <person name="Becker C."/>
            <person name="Birren B.W."/>
            <person name="Chen Z."/>
            <person name="Choi J."/>
            <person name="Crouch J.A."/>
            <person name="Duvick J.P."/>
            <person name="Farman M.A."/>
            <person name="Gan P."/>
            <person name="Heiman D."/>
            <person name="Henrissat B."/>
            <person name="Howard R.J."/>
            <person name="Kabbage M."/>
            <person name="Koch C."/>
            <person name="Kracher B."/>
            <person name="Kubo Y."/>
            <person name="Law A.D."/>
            <person name="Lebrun M.-H."/>
            <person name="Lee Y.-H."/>
            <person name="Miyara I."/>
            <person name="Moore N."/>
            <person name="Neumann U."/>
            <person name="Nordstroem K."/>
            <person name="Panaccione D.G."/>
            <person name="Panstruga R."/>
            <person name="Place M."/>
            <person name="Proctor R.H."/>
            <person name="Prusky D."/>
            <person name="Rech G."/>
            <person name="Reinhardt R."/>
            <person name="Rollins J.A."/>
            <person name="Rounsley S."/>
            <person name="Schardl C.L."/>
            <person name="Schwartz D.C."/>
            <person name="Shenoy N."/>
            <person name="Shirasu K."/>
            <person name="Sikhakolli U.R."/>
            <person name="Stueber K."/>
            <person name="Sukno S.A."/>
            <person name="Sweigard J.A."/>
            <person name="Takano Y."/>
            <person name="Takahara H."/>
            <person name="Trail F."/>
            <person name="van der Does H.C."/>
            <person name="Voll L.M."/>
            <person name="Will I."/>
            <person name="Young S."/>
            <person name="Zeng Q."/>
            <person name="Zhang J."/>
            <person name="Zhou S."/>
            <person name="Dickman M.B."/>
            <person name="Schulze-Lefert P."/>
            <person name="Ver Loren van Themaat E."/>
            <person name="Ma L.-J."/>
            <person name="Vaillancourt L.J."/>
        </authorList>
    </citation>
    <scope>NUCLEOTIDE SEQUENCE [LARGE SCALE GENOMIC DNA]</scope>
    <source>
        <strain evidence="3">M1.001 / M2 / FGSC 10212</strain>
    </source>
</reference>
<accession>E3Q3B5</accession>
<feature type="transmembrane region" description="Helical" evidence="1">
    <location>
        <begin position="29"/>
        <end position="48"/>
    </location>
</feature>
<evidence type="ECO:0000256" key="1">
    <source>
        <dbReference type="SAM" id="Phobius"/>
    </source>
</evidence>
<gene>
    <name evidence="2" type="ORF">GLRG_00661</name>
</gene>
<dbReference type="RefSeq" id="XP_008089537.1">
    <property type="nucleotide sequence ID" value="XM_008091346.1"/>
</dbReference>
<dbReference type="HOGENOM" id="CLU_2793847_0_0_1"/>
<dbReference type="GeneID" id="24406026"/>
<proteinExistence type="predicted"/>
<dbReference type="Proteomes" id="UP000008782">
    <property type="component" value="Unassembled WGS sequence"/>
</dbReference>
<name>E3Q3B5_COLGM</name>
<keyword evidence="1" id="KW-0812">Transmembrane</keyword>
<keyword evidence="3" id="KW-1185">Reference proteome</keyword>
<keyword evidence="1" id="KW-1133">Transmembrane helix</keyword>
<organism evidence="3">
    <name type="scientific">Colletotrichum graminicola (strain M1.001 / M2 / FGSC 10212)</name>
    <name type="common">Maize anthracnose fungus</name>
    <name type="synonym">Glomerella graminicola</name>
    <dbReference type="NCBI Taxonomy" id="645133"/>
    <lineage>
        <taxon>Eukaryota</taxon>
        <taxon>Fungi</taxon>
        <taxon>Dikarya</taxon>
        <taxon>Ascomycota</taxon>
        <taxon>Pezizomycotina</taxon>
        <taxon>Sordariomycetes</taxon>
        <taxon>Hypocreomycetidae</taxon>
        <taxon>Glomerellales</taxon>
        <taxon>Glomerellaceae</taxon>
        <taxon>Colletotrichum</taxon>
        <taxon>Colletotrichum graminicola species complex</taxon>
    </lineage>
</organism>
<protein>
    <submittedName>
        <fullName evidence="2">Uncharacterized protein</fullName>
    </submittedName>
</protein>
<evidence type="ECO:0000313" key="3">
    <source>
        <dbReference type="Proteomes" id="UP000008782"/>
    </source>
</evidence>
<dbReference type="AlphaFoldDB" id="E3Q3B5"/>
<sequence>MPASATSLIAGNDVPSDNLSVAHPHLRDAVAVAIAAATAATALYYMALDLRRRRTNRLSSLGFPIFMC</sequence>
<dbReference type="EMBL" id="GG697332">
    <property type="protein sequence ID" value="EFQ25517.1"/>
    <property type="molecule type" value="Genomic_DNA"/>
</dbReference>